<keyword evidence="3 7" id="KW-0132">Cell division</keyword>
<dbReference type="Gene3D" id="2.30.31.20">
    <property type="entry name" value="Sporulation-specific cell division protein SsgB"/>
    <property type="match status" value="1"/>
</dbReference>
<accession>A0A7G8KK41</accession>
<proteinExistence type="inferred from homology"/>
<dbReference type="Proteomes" id="UP000509303">
    <property type="component" value="Chromosome"/>
</dbReference>
<organism evidence="7 8">
    <name type="scientific">Streptomyces buecherae</name>
    <dbReference type="NCBI Taxonomy" id="2763006"/>
    <lineage>
        <taxon>Bacteria</taxon>
        <taxon>Bacillati</taxon>
        <taxon>Actinomycetota</taxon>
        <taxon>Actinomycetes</taxon>
        <taxon>Kitasatosporales</taxon>
        <taxon>Streptomycetaceae</taxon>
        <taxon>Streptomyces</taxon>
    </lineage>
</organism>
<protein>
    <submittedName>
        <fullName evidence="7">SsgA family sporulation/cell division regulator</fullName>
    </submittedName>
</protein>
<gene>
    <name evidence="7" type="ORF">HUT08_04695</name>
</gene>
<dbReference type="GO" id="GO:0030428">
    <property type="term" value="C:cell septum"/>
    <property type="evidence" value="ECO:0007669"/>
    <property type="project" value="UniProtKB-SubCell"/>
</dbReference>
<dbReference type="InterPro" id="IPR006776">
    <property type="entry name" value="SsgB"/>
</dbReference>
<keyword evidence="4" id="KW-0749">Sporulation</keyword>
<dbReference type="GeneID" id="95464759"/>
<dbReference type="AlphaFoldDB" id="A0A7G8KK41"/>
<evidence type="ECO:0000313" key="7">
    <source>
        <dbReference type="EMBL" id="QKW48954.1"/>
    </source>
</evidence>
<accession>A0A7H8N366</accession>
<dbReference type="InterPro" id="IPR038658">
    <property type="entry name" value="SsgB_sf"/>
</dbReference>
<comment type="subcellular location">
    <subcellularLocation>
        <location evidence="1">Cell septum</location>
    </subcellularLocation>
</comment>
<dbReference type="EMBL" id="CP054929">
    <property type="protein sequence ID" value="QKW48954.1"/>
    <property type="molecule type" value="Genomic_DNA"/>
</dbReference>
<keyword evidence="6" id="KW-0131">Cell cycle</keyword>
<keyword evidence="8" id="KW-1185">Reference proteome</keyword>
<reference evidence="7 8" key="1">
    <citation type="submission" date="2020-06" db="EMBL/GenBank/DDBJ databases">
        <title>Genome mining for natural products.</title>
        <authorList>
            <person name="Zhang B."/>
            <person name="Shi J."/>
            <person name="Ge H."/>
        </authorList>
    </citation>
    <scope>NUCLEOTIDE SEQUENCE [LARGE SCALE GENOMIC DNA]</scope>
    <source>
        <strain evidence="7 8">NA00687</strain>
    </source>
</reference>
<dbReference type="Pfam" id="PF04686">
    <property type="entry name" value="SsgA"/>
    <property type="match status" value="1"/>
</dbReference>
<evidence type="ECO:0000256" key="3">
    <source>
        <dbReference type="ARBA" id="ARBA00022618"/>
    </source>
</evidence>
<evidence type="ECO:0000256" key="2">
    <source>
        <dbReference type="ARBA" id="ARBA00009323"/>
    </source>
</evidence>
<evidence type="ECO:0000256" key="4">
    <source>
        <dbReference type="ARBA" id="ARBA00022969"/>
    </source>
</evidence>
<evidence type="ECO:0000313" key="8">
    <source>
        <dbReference type="Proteomes" id="UP000509303"/>
    </source>
</evidence>
<dbReference type="GO" id="GO:0000917">
    <property type="term" value="P:division septum assembly"/>
    <property type="evidence" value="ECO:0007669"/>
    <property type="project" value="UniProtKB-KW"/>
</dbReference>
<name>A0A7G8KK41_9ACTN</name>
<evidence type="ECO:0000256" key="6">
    <source>
        <dbReference type="ARBA" id="ARBA00023306"/>
    </source>
</evidence>
<evidence type="ECO:0000256" key="1">
    <source>
        <dbReference type="ARBA" id="ARBA00004431"/>
    </source>
</evidence>
<comment type="similarity">
    <text evidence="2">Belongs to the SsgA family.</text>
</comment>
<keyword evidence="5" id="KW-0717">Septation</keyword>
<dbReference type="GO" id="GO:0030435">
    <property type="term" value="P:sporulation resulting in formation of a cellular spore"/>
    <property type="evidence" value="ECO:0007669"/>
    <property type="project" value="UniProtKB-KW"/>
</dbReference>
<evidence type="ECO:0000256" key="5">
    <source>
        <dbReference type="ARBA" id="ARBA00023210"/>
    </source>
</evidence>
<dbReference type="RefSeq" id="WP_176160686.1">
    <property type="nucleotide sequence ID" value="NZ_CP054929.1"/>
</dbReference>
<sequence length="137" mass="14899">MSIVIDQAIRARLIASAPGTRAIPARLRYEPTDPFAVRVSFPPAASLDGFEVEWAFGRDLLEEGLRQPAGSGDVYVWPCSAERIVVEFRADEGMAMVQLNSADVREFLGRSYALVPVGEEGGYLDVDADLAALLRDA</sequence>